<accession>A0ABS2MC04</accession>
<feature type="transmembrane region" description="Helical" evidence="1">
    <location>
        <begin position="58"/>
        <end position="84"/>
    </location>
</feature>
<keyword evidence="1" id="KW-1133">Transmembrane helix</keyword>
<gene>
    <name evidence="2" type="ORF">JOE61_002543</name>
</gene>
<proteinExistence type="predicted"/>
<evidence type="ECO:0008006" key="4">
    <source>
        <dbReference type="Google" id="ProtNLM"/>
    </source>
</evidence>
<keyword evidence="1" id="KW-0812">Transmembrane</keyword>
<reference evidence="2 3" key="1">
    <citation type="submission" date="2021-01" db="EMBL/GenBank/DDBJ databases">
        <title>Sequencing the genomes of 1000 actinobacteria strains.</title>
        <authorList>
            <person name="Klenk H.-P."/>
        </authorList>
    </citation>
    <scope>NUCLEOTIDE SEQUENCE [LARGE SCALE GENOMIC DNA]</scope>
    <source>
        <strain evidence="2 3">DSM 18239</strain>
    </source>
</reference>
<evidence type="ECO:0000313" key="2">
    <source>
        <dbReference type="EMBL" id="MBM7508729.1"/>
    </source>
</evidence>
<sequence>MIVESYPAEFLFSVIGSIACFGAAGLAWWQHQWFLRGFGKAGVDDFRSRREAVWRARLGFTFLPSSLILVCMACTLGLAALAMALEIRALLVPMVLSLVIGAGMTVWTWKEFDRPSPRRQWPEFALNLRSELRGR</sequence>
<evidence type="ECO:0000256" key="1">
    <source>
        <dbReference type="SAM" id="Phobius"/>
    </source>
</evidence>
<name>A0ABS2MC04_9ACTN</name>
<organism evidence="2 3">
    <name type="scientific">Nocardioides salarius</name>
    <dbReference type="NCBI Taxonomy" id="374513"/>
    <lineage>
        <taxon>Bacteria</taxon>
        <taxon>Bacillati</taxon>
        <taxon>Actinomycetota</taxon>
        <taxon>Actinomycetes</taxon>
        <taxon>Propionibacteriales</taxon>
        <taxon>Nocardioidaceae</taxon>
        <taxon>Nocardioides</taxon>
    </lineage>
</organism>
<protein>
    <recommendedName>
        <fullName evidence="4">SdpI family protein</fullName>
    </recommendedName>
</protein>
<dbReference type="Proteomes" id="UP000732378">
    <property type="component" value="Unassembled WGS sequence"/>
</dbReference>
<feature type="transmembrane region" description="Helical" evidence="1">
    <location>
        <begin position="90"/>
        <end position="109"/>
    </location>
</feature>
<comment type="caution">
    <text evidence="2">The sequence shown here is derived from an EMBL/GenBank/DDBJ whole genome shotgun (WGS) entry which is preliminary data.</text>
</comment>
<feature type="transmembrane region" description="Helical" evidence="1">
    <location>
        <begin position="6"/>
        <end position="29"/>
    </location>
</feature>
<evidence type="ECO:0000313" key="3">
    <source>
        <dbReference type="Proteomes" id="UP000732378"/>
    </source>
</evidence>
<dbReference type="EMBL" id="JAFBBZ010000001">
    <property type="protein sequence ID" value="MBM7508729.1"/>
    <property type="molecule type" value="Genomic_DNA"/>
</dbReference>
<keyword evidence="3" id="KW-1185">Reference proteome</keyword>
<dbReference type="RefSeq" id="WP_193668116.1">
    <property type="nucleotide sequence ID" value="NZ_JACDTV010000004.1"/>
</dbReference>
<keyword evidence="1" id="KW-0472">Membrane</keyword>